<evidence type="ECO:0000313" key="2">
    <source>
        <dbReference type="EMBL" id="KAF5459175.1"/>
    </source>
</evidence>
<gene>
    <name evidence="2" type="ORF">F2P56_023153</name>
</gene>
<proteinExistence type="predicted"/>
<accession>A0A833XA78</accession>
<dbReference type="PANTHER" id="PTHR11439">
    <property type="entry name" value="GAG-POL-RELATED RETROTRANSPOSON"/>
    <property type="match status" value="1"/>
</dbReference>
<evidence type="ECO:0000259" key="1">
    <source>
        <dbReference type="Pfam" id="PF07727"/>
    </source>
</evidence>
<reference evidence="2" key="2">
    <citation type="submission" date="2020-03" db="EMBL/GenBank/DDBJ databases">
        <title>Walnut 2.0.</title>
        <authorList>
            <person name="Marrano A."/>
            <person name="Britton M."/>
            <person name="Zimin A.V."/>
            <person name="Zaini P.A."/>
            <person name="Workman R."/>
            <person name="Puiu D."/>
            <person name="Bianco L."/>
            <person name="Allen B.J."/>
            <person name="Troggio M."/>
            <person name="Leslie C.A."/>
            <person name="Timp W."/>
            <person name="Dendekar A."/>
            <person name="Salzberg S.L."/>
            <person name="Neale D.B."/>
        </authorList>
    </citation>
    <scope>NUCLEOTIDE SEQUENCE</scope>
    <source>
        <tissue evidence="2">Leaves</tissue>
    </source>
</reference>
<dbReference type="InterPro" id="IPR043502">
    <property type="entry name" value="DNA/RNA_pol_sf"/>
</dbReference>
<dbReference type="SUPFAM" id="SSF56672">
    <property type="entry name" value="DNA/RNA polymerases"/>
    <property type="match status" value="1"/>
</dbReference>
<dbReference type="InterPro" id="IPR013103">
    <property type="entry name" value="RVT_2"/>
</dbReference>
<dbReference type="AlphaFoldDB" id="A0A833XA78"/>
<sequence length="339" mass="37845">MHKPPGYTKGSPNQVCKLLKSLYGLKQVSRQWYSKFSSSLIAFGFQQSKADYSLFTKLDGTSFIALLVYVDDIIIAGNCSSSIASLKCFLNTQFKIKDLGCLRYFLGLEVVRSSKGIHLCQRKYALDILADSGTLGSKPLKLPLEQNFKFSKDSGVPLSDPSTYRHLIGRLLYLIITRPDLCYAIQLLSQFMSHPTTSHLATAHKILKYIKAAPGQGILLSSSSSLQLRAYCDSDWVSCPDTRRSITGYCIFLGASLVSWKSKKQSVVSLSSVEAEYRSMASTCSEITWHKYLLNDIWIHHSQPVSLYCDNQAALHIAANPVFSRKNKAHRVGLSFDKE</sequence>
<dbReference type="PANTHER" id="PTHR11439:SF494">
    <property type="entry name" value="CYSTEINE-RICH RLK (RECEPTOR-LIKE PROTEIN KINASE) 8"/>
    <property type="match status" value="1"/>
</dbReference>
<organism evidence="2 3">
    <name type="scientific">Juglans regia</name>
    <name type="common">English walnut</name>
    <dbReference type="NCBI Taxonomy" id="51240"/>
    <lineage>
        <taxon>Eukaryota</taxon>
        <taxon>Viridiplantae</taxon>
        <taxon>Streptophyta</taxon>
        <taxon>Embryophyta</taxon>
        <taxon>Tracheophyta</taxon>
        <taxon>Spermatophyta</taxon>
        <taxon>Magnoliopsida</taxon>
        <taxon>eudicotyledons</taxon>
        <taxon>Gunneridae</taxon>
        <taxon>Pentapetalae</taxon>
        <taxon>rosids</taxon>
        <taxon>fabids</taxon>
        <taxon>Fagales</taxon>
        <taxon>Juglandaceae</taxon>
        <taxon>Juglans</taxon>
    </lineage>
</organism>
<feature type="domain" description="Reverse transcriptase Ty1/copia-type" evidence="1">
    <location>
        <begin position="1"/>
        <end position="145"/>
    </location>
</feature>
<dbReference type="CDD" id="cd09272">
    <property type="entry name" value="RNase_HI_RT_Ty1"/>
    <property type="match status" value="1"/>
</dbReference>
<name>A0A833XA78_JUGRE</name>
<comment type="caution">
    <text evidence="2">The sequence shown here is derived from an EMBL/GenBank/DDBJ whole genome shotgun (WGS) entry which is preliminary data.</text>
</comment>
<dbReference type="Proteomes" id="UP000619265">
    <property type="component" value="Unassembled WGS sequence"/>
</dbReference>
<dbReference type="EMBL" id="LIHL02000010">
    <property type="protein sequence ID" value="KAF5459175.1"/>
    <property type="molecule type" value="Genomic_DNA"/>
</dbReference>
<evidence type="ECO:0000313" key="3">
    <source>
        <dbReference type="Proteomes" id="UP000619265"/>
    </source>
</evidence>
<reference evidence="2" key="1">
    <citation type="submission" date="2015-10" db="EMBL/GenBank/DDBJ databases">
        <authorList>
            <person name="Martinez-Garcia P.J."/>
            <person name="Crepeau M.W."/>
            <person name="Puiu D."/>
            <person name="Gonzalez-Ibeas D."/>
            <person name="Whalen J."/>
            <person name="Stevens K."/>
            <person name="Paul R."/>
            <person name="Butterfield T."/>
            <person name="Britton M."/>
            <person name="Reagan R."/>
            <person name="Chakraborty S."/>
            <person name="Walawage S.L."/>
            <person name="Vasquez-Gross H.A."/>
            <person name="Cardeno C."/>
            <person name="Famula R."/>
            <person name="Pratt K."/>
            <person name="Kuruganti S."/>
            <person name="Aradhya M.K."/>
            <person name="Leslie C.A."/>
            <person name="Dandekar A.M."/>
            <person name="Salzberg S.L."/>
            <person name="Wegrzyn J.L."/>
            <person name="Langley C.H."/>
            <person name="Neale D.B."/>
        </authorList>
    </citation>
    <scope>NUCLEOTIDE SEQUENCE</scope>
    <source>
        <tissue evidence="2">Leaves</tissue>
    </source>
</reference>
<protein>
    <recommendedName>
        <fullName evidence="1">Reverse transcriptase Ty1/copia-type domain-containing protein</fullName>
    </recommendedName>
</protein>
<dbReference type="Gramene" id="Jr10_22280_p1">
    <property type="protein sequence ID" value="cds.Jr10_22280_p1"/>
    <property type="gene ID" value="Jr10_22280"/>
</dbReference>
<dbReference type="Pfam" id="PF07727">
    <property type="entry name" value="RVT_2"/>
    <property type="match status" value="1"/>
</dbReference>